<keyword evidence="3" id="KW-1185">Reference proteome</keyword>
<dbReference type="Proteomes" id="UP001159428">
    <property type="component" value="Unassembled WGS sequence"/>
</dbReference>
<organism evidence="2 3">
    <name type="scientific">Pocillopora meandrina</name>
    <dbReference type="NCBI Taxonomy" id="46732"/>
    <lineage>
        <taxon>Eukaryota</taxon>
        <taxon>Metazoa</taxon>
        <taxon>Cnidaria</taxon>
        <taxon>Anthozoa</taxon>
        <taxon>Hexacorallia</taxon>
        <taxon>Scleractinia</taxon>
        <taxon>Astrocoeniina</taxon>
        <taxon>Pocilloporidae</taxon>
        <taxon>Pocillopora</taxon>
    </lineage>
</organism>
<evidence type="ECO:0000313" key="2">
    <source>
        <dbReference type="EMBL" id="CAH3038912.1"/>
    </source>
</evidence>
<reference evidence="2 3" key="1">
    <citation type="submission" date="2022-05" db="EMBL/GenBank/DDBJ databases">
        <authorList>
            <consortium name="Genoscope - CEA"/>
            <person name="William W."/>
        </authorList>
    </citation>
    <scope>NUCLEOTIDE SEQUENCE [LARGE SCALE GENOMIC DNA]</scope>
</reference>
<evidence type="ECO:0000313" key="3">
    <source>
        <dbReference type="Proteomes" id="UP001159428"/>
    </source>
</evidence>
<gene>
    <name evidence="2" type="ORF">PMEA_00021974</name>
</gene>
<proteinExistence type="predicted"/>
<dbReference type="InterPro" id="IPR003886">
    <property type="entry name" value="NIDO_dom"/>
</dbReference>
<feature type="domain" description="NIDO" evidence="1">
    <location>
        <begin position="8"/>
        <end position="77"/>
    </location>
</feature>
<dbReference type="EMBL" id="CALNXJ010000004">
    <property type="protein sequence ID" value="CAH3038912.1"/>
    <property type="molecule type" value="Genomic_DNA"/>
</dbReference>
<dbReference type="Pfam" id="PF06119">
    <property type="entry name" value="NIDO"/>
    <property type="match status" value="1"/>
</dbReference>
<comment type="caution">
    <text evidence="2">The sequence shown here is derived from an EMBL/GenBank/DDBJ whole genome shotgun (WGS) entry which is preliminary data.</text>
</comment>
<accession>A0AAU9VTL1</accession>
<protein>
    <recommendedName>
        <fullName evidence="1">NIDO domain-containing protein</fullName>
    </recommendedName>
</protein>
<dbReference type="GO" id="GO:0007160">
    <property type="term" value="P:cell-matrix adhesion"/>
    <property type="evidence" value="ECO:0007669"/>
    <property type="project" value="InterPro"/>
</dbReference>
<name>A0AAU9VTL1_9CNID</name>
<dbReference type="AlphaFoldDB" id="A0AAU9VTL1"/>
<sequence length="110" mass="12077">MKDNYSDYTQARYSIATTGAAKPAGFEPSRLQRDGFNAGDGVRFFVIPSSRTNDILDLPSTSNVARDGQLPWMFRTHEASVEAGGCNTKGTICKHKYSSKKHYGLIGIDL</sequence>
<evidence type="ECO:0000259" key="1">
    <source>
        <dbReference type="Pfam" id="PF06119"/>
    </source>
</evidence>